<dbReference type="GO" id="GO:0003677">
    <property type="term" value="F:DNA binding"/>
    <property type="evidence" value="ECO:0007669"/>
    <property type="project" value="UniProtKB-KW"/>
</dbReference>
<accession>A0A1I8JGB7</accession>
<keyword evidence="1" id="KW-0238">DNA-binding</keyword>
<dbReference type="SUPFAM" id="SSF50249">
    <property type="entry name" value="Nucleic acid-binding proteins"/>
    <property type="match status" value="2"/>
</dbReference>
<evidence type="ECO:0000313" key="6">
    <source>
        <dbReference type="WBParaSite" id="maker-uti_cns_0047901-snap-gene-0.2-mRNA-1"/>
    </source>
</evidence>
<sequence>TRTYLDGEKMLFSILIVDNTDDVRTTFFGTKQQIENIWSTCEPGKSVAIRGGKVSAGDTAFNIRSSALEVKVQLSDNEAGVENCEADIYGNPRFERYQAIGNLTDVGSKGAVVDVIAVIQAIEKPKSTKTKRGEVIKSAVTLTDKTNVSVKATFWGQSAAQ</sequence>
<dbReference type="WBParaSite" id="maker-uti_cns_0047574-snap-gene-0.5-mRNA-1">
    <property type="protein sequence ID" value="maker-uti_cns_0047574-snap-gene-0.5-mRNA-1"/>
    <property type="gene ID" value="maker-uti_cns_0047574-snap-gene-0.5"/>
</dbReference>
<name>A0A1I8JGB7_9PLAT</name>
<evidence type="ECO:0000313" key="5">
    <source>
        <dbReference type="WBParaSite" id="maker-uti_cns_0047575-snap-gene-0.4-mRNA-1"/>
    </source>
</evidence>
<evidence type="ECO:0000256" key="1">
    <source>
        <dbReference type="ARBA" id="ARBA00023125"/>
    </source>
</evidence>
<dbReference type="AlphaFoldDB" id="A0A1I8JGB7"/>
<dbReference type="InterPro" id="IPR012340">
    <property type="entry name" value="NA-bd_OB-fold"/>
</dbReference>
<proteinExistence type="predicted"/>
<protein>
    <submittedName>
        <fullName evidence="4 5">REPA_OB_2 domain-containing protein</fullName>
    </submittedName>
</protein>
<evidence type="ECO:0000313" key="3">
    <source>
        <dbReference type="Proteomes" id="UP000095280"/>
    </source>
</evidence>
<dbReference type="WBParaSite" id="maker-uti_cns_0047902-snap-gene-0.3-mRNA-1">
    <property type="protein sequence ID" value="maker-uti_cns_0047902-snap-gene-0.3-mRNA-1"/>
    <property type="gene ID" value="maker-uti_cns_0047902-snap-gene-0.3"/>
</dbReference>
<feature type="domain" description="Replication protein A OB" evidence="2">
    <location>
        <begin position="108"/>
        <end position="160"/>
    </location>
</feature>
<keyword evidence="3" id="KW-1185">Reference proteome</keyword>
<organism evidence="3 6">
    <name type="scientific">Macrostomum lignano</name>
    <dbReference type="NCBI Taxonomy" id="282301"/>
    <lineage>
        <taxon>Eukaryota</taxon>
        <taxon>Metazoa</taxon>
        <taxon>Spiralia</taxon>
        <taxon>Lophotrochozoa</taxon>
        <taxon>Platyhelminthes</taxon>
        <taxon>Rhabditophora</taxon>
        <taxon>Macrostomorpha</taxon>
        <taxon>Macrostomida</taxon>
        <taxon>Macrostomidae</taxon>
        <taxon>Macrostomum</taxon>
    </lineage>
</organism>
<dbReference type="WBParaSite" id="maker-uti_cns_0047901-snap-gene-0.2-mRNA-1">
    <property type="protein sequence ID" value="maker-uti_cns_0047901-snap-gene-0.2-mRNA-1"/>
    <property type="gene ID" value="maker-uti_cns_0047901-snap-gene-0.2"/>
</dbReference>
<dbReference type="InterPro" id="IPR031657">
    <property type="entry name" value="REPA_OB_2"/>
</dbReference>
<dbReference type="Proteomes" id="UP000095280">
    <property type="component" value="Unplaced"/>
</dbReference>
<dbReference type="Pfam" id="PF16900">
    <property type="entry name" value="REPA_OB_2"/>
    <property type="match status" value="1"/>
</dbReference>
<evidence type="ECO:0000313" key="4">
    <source>
        <dbReference type="WBParaSite" id="maker-uti_cns_0047574-snap-gene-0.5-mRNA-1"/>
    </source>
</evidence>
<dbReference type="WBParaSite" id="maker-uti_cns_0047575-snap-gene-0.4-mRNA-1">
    <property type="protein sequence ID" value="maker-uti_cns_0047575-snap-gene-0.4-mRNA-1"/>
    <property type="gene ID" value="maker-uti_cns_0047575-snap-gene-0.4"/>
</dbReference>
<dbReference type="Gene3D" id="2.40.50.140">
    <property type="entry name" value="Nucleic acid-binding proteins"/>
    <property type="match status" value="2"/>
</dbReference>
<evidence type="ECO:0000259" key="2">
    <source>
        <dbReference type="Pfam" id="PF16900"/>
    </source>
</evidence>
<reference evidence="4 5" key="1">
    <citation type="submission" date="2016-11" db="UniProtKB">
        <authorList>
            <consortium name="WormBaseParasite"/>
        </authorList>
    </citation>
    <scope>IDENTIFICATION</scope>
</reference>